<proteinExistence type="predicted"/>
<sequence>MRTSTTAALMGQNPRFRAYLGADTEQAARDALCRQCGIQSRAELDTNPDAEARFHAIRKAFAYGRSN</sequence>
<comment type="caution">
    <text evidence="1">The sequence shown here is derived from an EMBL/GenBank/DDBJ whole genome shotgun (WGS) entry which is preliminary data.</text>
</comment>
<evidence type="ECO:0000313" key="1">
    <source>
        <dbReference type="EMBL" id="GAA0536275.1"/>
    </source>
</evidence>
<name>A0ABN1D7D4_9BURK</name>
<protein>
    <submittedName>
        <fullName evidence="1">Uncharacterized protein</fullName>
    </submittedName>
</protein>
<dbReference type="Proteomes" id="UP001501706">
    <property type="component" value="Unassembled WGS sequence"/>
</dbReference>
<dbReference type="EMBL" id="BAAAEN010000084">
    <property type="protein sequence ID" value="GAA0536275.1"/>
    <property type="molecule type" value="Genomic_DNA"/>
</dbReference>
<evidence type="ECO:0000313" key="2">
    <source>
        <dbReference type="Proteomes" id="UP001501706"/>
    </source>
</evidence>
<reference evidence="1 2" key="1">
    <citation type="journal article" date="2019" name="Int. J. Syst. Evol. Microbiol.">
        <title>The Global Catalogue of Microorganisms (GCM) 10K type strain sequencing project: providing services to taxonomists for standard genome sequencing and annotation.</title>
        <authorList>
            <consortium name="The Broad Institute Genomics Platform"/>
            <consortium name="The Broad Institute Genome Sequencing Center for Infectious Disease"/>
            <person name="Wu L."/>
            <person name="Ma J."/>
        </authorList>
    </citation>
    <scope>NUCLEOTIDE SEQUENCE [LARGE SCALE GENOMIC DNA]</scope>
    <source>
        <strain evidence="1 2">JCM 14330</strain>
    </source>
</reference>
<keyword evidence="2" id="KW-1185">Reference proteome</keyword>
<organism evidence="1 2">
    <name type="scientific">Pigmentiphaga daeguensis</name>
    <dbReference type="NCBI Taxonomy" id="414049"/>
    <lineage>
        <taxon>Bacteria</taxon>
        <taxon>Pseudomonadati</taxon>
        <taxon>Pseudomonadota</taxon>
        <taxon>Betaproteobacteria</taxon>
        <taxon>Burkholderiales</taxon>
        <taxon>Alcaligenaceae</taxon>
        <taxon>Pigmentiphaga</taxon>
    </lineage>
</organism>
<accession>A0ABN1D7D4</accession>
<gene>
    <name evidence="1" type="ORF">GCM10009097_60190</name>
</gene>